<dbReference type="InterPro" id="IPR001214">
    <property type="entry name" value="SET_dom"/>
</dbReference>
<dbReference type="HOGENOM" id="CLU_017135_2_0_1"/>
<keyword evidence="2" id="KW-0808">Transferase</keyword>
<protein>
    <recommendedName>
        <fullName evidence="5">SET domain-containing protein</fullName>
    </recommendedName>
</protein>
<dbReference type="KEGG" id="hro:HELRODRAFT_193766"/>
<reference evidence="6 8" key="2">
    <citation type="journal article" date="2013" name="Nature">
        <title>Insights into bilaterian evolution from three spiralian genomes.</title>
        <authorList>
            <person name="Simakov O."/>
            <person name="Marletaz F."/>
            <person name="Cho S.J."/>
            <person name="Edsinger-Gonzales E."/>
            <person name="Havlak P."/>
            <person name="Hellsten U."/>
            <person name="Kuo D.H."/>
            <person name="Larsson T."/>
            <person name="Lv J."/>
            <person name="Arendt D."/>
            <person name="Savage R."/>
            <person name="Osoegawa K."/>
            <person name="de Jong P."/>
            <person name="Grimwood J."/>
            <person name="Chapman J.A."/>
            <person name="Shapiro H."/>
            <person name="Aerts A."/>
            <person name="Otillar R.P."/>
            <person name="Terry A.Y."/>
            <person name="Boore J.L."/>
            <person name="Grigoriev I.V."/>
            <person name="Lindberg D.R."/>
            <person name="Seaver E.C."/>
            <person name="Weisblat D.A."/>
            <person name="Putnam N.H."/>
            <person name="Rokhsar D.S."/>
        </authorList>
    </citation>
    <scope>NUCLEOTIDE SEQUENCE</scope>
</reference>
<dbReference type="Pfam" id="PF00856">
    <property type="entry name" value="SET"/>
    <property type="match status" value="1"/>
</dbReference>
<dbReference type="EnsemblMetazoa" id="HelroT193766">
    <property type="protein sequence ID" value="HelroP193766"/>
    <property type="gene ID" value="HelroG193766"/>
</dbReference>
<dbReference type="InterPro" id="IPR046341">
    <property type="entry name" value="SET_dom_sf"/>
</dbReference>
<dbReference type="Gene3D" id="3.90.1420.10">
    <property type="entry name" value="Rubisco LSMT, substrate-binding domain"/>
    <property type="match status" value="2"/>
</dbReference>
<evidence type="ECO:0000256" key="1">
    <source>
        <dbReference type="ARBA" id="ARBA00022603"/>
    </source>
</evidence>
<feature type="region of interest" description="Disordered" evidence="4">
    <location>
        <begin position="225"/>
        <end position="246"/>
    </location>
</feature>
<gene>
    <name evidence="7" type="primary">20212768</name>
    <name evidence="6" type="ORF">HELRODRAFT_193766</name>
</gene>
<dbReference type="EMBL" id="AMQM01007076">
    <property type="status" value="NOT_ANNOTATED_CDS"/>
    <property type="molecule type" value="Genomic_DNA"/>
</dbReference>
<evidence type="ECO:0000313" key="6">
    <source>
        <dbReference type="EMBL" id="ESN94930.1"/>
    </source>
</evidence>
<reference evidence="8" key="1">
    <citation type="submission" date="2012-12" db="EMBL/GenBank/DDBJ databases">
        <authorList>
            <person name="Hellsten U."/>
            <person name="Grimwood J."/>
            <person name="Chapman J.A."/>
            <person name="Shapiro H."/>
            <person name="Aerts A."/>
            <person name="Otillar R.P."/>
            <person name="Terry A.Y."/>
            <person name="Boore J.L."/>
            <person name="Simakov O."/>
            <person name="Marletaz F."/>
            <person name="Cho S.-J."/>
            <person name="Edsinger-Gonzales E."/>
            <person name="Havlak P."/>
            <person name="Kuo D.-H."/>
            <person name="Larsson T."/>
            <person name="Lv J."/>
            <person name="Arendt D."/>
            <person name="Savage R."/>
            <person name="Osoegawa K."/>
            <person name="de Jong P."/>
            <person name="Lindberg D.R."/>
            <person name="Seaver E.C."/>
            <person name="Weisblat D.A."/>
            <person name="Putnam N.H."/>
            <person name="Grigoriev I.V."/>
            <person name="Rokhsar D.S."/>
        </authorList>
    </citation>
    <scope>NUCLEOTIDE SEQUENCE</scope>
</reference>
<accession>T1FVC2</accession>
<evidence type="ECO:0000256" key="4">
    <source>
        <dbReference type="SAM" id="MobiDB-lite"/>
    </source>
</evidence>
<evidence type="ECO:0000256" key="3">
    <source>
        <dbReference type="ARBA" id="ARBA00022691"/>
    </source>
</evidence>
<dbReference type="GO" id="GO:0032259">
    <property type="term" value="P:methylation"/>
    <property type="evidence" value="ECO:0007669"/>
    <property type="project" value="UniProtKB-KW"/>
</dbReference>
<dbReference type="CTD" id="20212768"/>
<feature type="compositionally biased region" description="Acidic residues" evidence="4">
    <location>
        <begin position="231"/>
        <end position="242"/>
    </location>
</feature>
<feature type="compositionally biased region" description="Polar residues" evidence="4">
    <location>
        <begin position="443"/>
        <end position="458"/>
    </location>
</feature>
<dbReference type="Gene3D" id="3.90.1410.10">
    <property type="entry name" value="set domain protein methyltransferase, domain 1"/>
    <property type="match status" value="1"/>
</dbReference>
<dbReference type="OMA" id="YLCELEM"/>
<dbReference type="CDD" id="cd19178">
    <property type="entry name" value="SET_SETD6"/>
    <property type="match status" value="1"/>
</dbReference>
<dbReference type="PANTHER" id="PTHR13271:SF34">
    <property type="entry name" value="N-LYSINE METHYLTRANSFERASE SETD6"/>
    <property type="match status" value="1"/>
</dbReference>
<dbReference type="OrthoDB" id="341421at2759"/>
<dbReference type="InParanoid" id="T1FVC2"/>
<sequence length="507" mass="58208">MKTELQMAKHTHNDEDDNENVVRKKMKLLPDDEKLVAFQDWMRQEGFLLFNVSVSKRNVASGWGLVADKDITEGDVLFTVPRSVLLHPCTVSDELKVAIEAAGEELDSGSSWVPLLLCLLHEYDKMEAAACGFGGRWQPYFNMVPDFDDLHLPMMWSKEELNEELKGTNLLGLLDRDLKSLTFEFEHIVVPFVKKHPQLFNADNITLHHFKKMVSFVMAYSFTEPKKPGKDDDDDDDDDEDDVHPPMMVPLADILNHASENNAFIRFRPQCLEMLAKRNIKKNEEIFNTYGELSNEQLLHMYGYAEHPTLALYDTVDIPLNDLRETFLQMNTDQPTQQQQQQQQRHQSTNLPVANQNAPFIDKKWSYLTKLGYIADDGCLVLSHDGVLTEKMMNSIMKNMSKLPDSYKMLLNKLATRQLGKYGRSLEEEEELMKKLEEEMEKNNFQPTQQAEHSSTSPDGGCTQLECTNVPTNMKHHLRTKLYSSYVRCGQMRLLQKLTSSTLGGFS</sequence>
<dbReference type="eggNOG" id="KOG1338">
    <property type="taxonomic scope" value="Eukaryota"/>
</dbReference>
<organism evidence="7 8">
    <name type="scientific">Helobdella robusta</name>
    <name type="common">Californian leech</name>
    <dbReference type="NCBI Taxonomy" id="6412"/>
    <lineage>
        <taxon>Eukaryota</taxon>
        <taxon>Metazoa</taxon>
        <taxon>Spiralia</taxon>
        <taxon>Lophotrochozoa</taxon>
        <taxon>Annelida</taxon>
        <taxon>Clitellata</taxon>
        <taxon>Hirudinea</taxon>
        <taxon>Rhynchobdellida</taxon>
        <taxon>Glossiphoniidae</taxon>
        <taxon>Helobdella</taxon>
    </lineage>
</organism>
<evidence type="ECO:0000259" key="5">
    <source>
        <dbReference type="PROSITE" id="PS50280"/>
    </source>
</evidence>
<dbReference type="InterPro" id="IPR050600">
    <property type="entry name" value="SETD3_SETD6_MTase"/>
</dbReference>
<proteinExistence type="predicted"/>
<evidence type="ECO:0000256" key="2">
    <source>
        <dbReference type="ARBA" id="ARBA00022679"/>
    </source>
</evidence>
<reference evidence="7" key="3">
    <citation type="submission" date="2015-06" db="UniProtKB">
        <authorList>
            <consortium name="EnsemblMetazoa"/>
        </authorList>
    </citation>
    <scope>IDENTIFICATION</scope>
</reference>
<feature type="domain" description="SET" evidence="5">
    <location>
        <begin position="45"/>
        <end position="291"/>
    </location>
</feature>
<dbReference type="FunFam" id="3.90.1410.10:FF:000007">
    <property type="entry name" value="Ribosomal lysine N-methyltransferase 4"/>
    <property type="match status" value="1"/>
</dbReference>
<dbReference type="STRING" id="6412.T1FVC2"/>
<feature type="region of interest" description="Disordered" evidence="4">
    <location>
        <begin position="440"/>
        <end position="462"/>
    </location>
</feature>
<dbReference type="PANTHER" id="PTHR13271">
    <property type="entry name" value="UNCHARACTERIZED PUTATIVE METHYLTRANSFERASE"/>
    <property type="match status" value="1"/>
</dbReference>
<dbReference type="InterPro" id="IPR036464">
    <property type="entry name" value="Rubisco_LSMT_subst-bd_sf"/>
</dbReference>
<name>T1FVC2_HELRO</name>
<keyword evidence="3" id="KW-0949">S-adenosyl-L-methionine</keyword>
<keyword evidence="8" id="KW-1185">Reference proteome</keyword>
<dbReference type="GO" id="GO:0005634">
    <property type="term" value="C:nucleus"/>
    <property type="evidence" value="ECO:0000318"/>
    <property type="project" value="GO_Central"/>
</dbReference>
<dbReference type="Proteomes" id="UP000015101">
    <property type="component" value="Unassembled WGS sequence"/>
</dbReference>
<dbReference type="GeneID" id="20212768"/>
<evidence type="ECO:0000313" key="7">
    <source>
        <dbReference type="EnsemblMetazoa" id="HelroP193766"/>
    </source>
</evidence>
<evidence type="ECO:0000313" key="8">
    <source>
        <dbReference type="Proteomes" id="UP000015101"/>
    </source>
</evidence>
<dbReference type="EMBL" id="KB097558">
    <property type="protein sequence ID" value="ESN94930.1"/>
    <property type="molecule type" value="Genomic_DNA"/>
</dbReference>
<keyword evidence="1" id="KW-0489">Methyltransferase</keyword>
<dbReference type="RefSeq" id="XP_009027049.1">
    <property type="nucleotide sequence ID" value="XM_009028801.1"/>
</dbReference>
<dbReference type="GO" id="GO:0016279">
    <property type="term" value="F:protein-lysine N-methyltransferase activity"/>
    <property type="evidence" value="ECO:0000318"/>
    <property type="project" value="GO_Central"/>
</dbReference>
<dbReference type="SUPFAM" id="SSF82199">
    <property type="entry name" value="SET domain"/>
    <property type="match status" value="1"/>
</dbReference>
<dbReference type="PROSITE" id="PS50280">
    <property type="entry name" value="SET"/>
    <property type="match status" value="1"/>
</dbReference>
<dbReference type="InterPro" id="IPR044430">
    <property type="entry name" value="SETD6_SET"/>
</dbReference>
<dbReference type="AlphaFoldDB" id="T1FVC2"/>